<keyword evidence="3" id="KW-1185">Reference proteome</keyword>
<accession>A0A6P8YWI3</accession>
<feature type="domain" description="FAS1" evidence="2">
    <location>
        <begin position="689"/>
        <end position="840"/>
    </location>
</feature>
<feature type="region of interest" description="Disordered" evidence="1">
    <location>
        <begin position="395"/>
        <end position="438"/>
    </location>
</feature>
<dbReference type="GO" id="GO:0030198">
    <property type="term" value="P:extracellular matrix organization"/>
    <property type="evidence" value="ECO:0007669"/>
    <property type="project" value="TreeGrafter"/>
</dbReference>
<evidence type="ECO:0000313" key="3">
    <source>
        <dbReference type="Proteomes" id="UP000515158"/>
    </source>
</evidence>
<sequence>MLETPKQKRQRVVLLRVDRSAMRVSCVVLLATAVIGCGLTTANAAEPSLADLNGHSIWTQLEEGFRGLQQAALGRPMRLHPALQQALRGVPGVLPDGSPASAEDERPDEPPEQHDEEDLLSGVMSDEKGDEDSSEEEDDGDDGDAAFPAGPMLFPIHSLFDSFSSVWWKGPNVCITREETDETPKKASSSASSSQEDGGDSSDSRDSSPEDHSSSMSVQSWLMPGMFQDFHFSSCSQTPTTYECTTRSAHHGVRKKVVTTYRCCHGARREYGRSGCKLVDMSSMLDTAGELGSVFSKMVVSSGAQSVVELAGNATLFVPTNDAMEDYYDVILDQNRVRRALGPHPVVPVMVSDEEAPEAPATLPVRGQPEHEPLPMPVAMAQSSDTVLRPDAAVPEDFSARSDDETTDAVPEAKMDDAVTAPPKAPKVPKGDAEVEPKVDEAERKDNTVVPKKGWRINAAKAKDPLDNELADLPDSTLVGAHRVEGLVDLLEVRNDHILNTTAGTTIRLNVFATGPKGRTVTANCARITQERPAVGGMVYQVEKVLRPVKAERTIAHLLHVDPRLSTMKRLVEQAGLMETLKTTSPLTAFFPTDEAFDKMDPAMRFKLLSGEGCVGAFVSHLLAKHTVCTDAARMRVSAQTLDGDFVMLRRVPADVDVFTLDDVKLGPHDIMASNGVLHLLDDVVLPDSARPVSQLLKSRNLTHWYDLLEKADLLEEVDAAQNVTLFVPNKAAMLSPEGELLTDFIGKLGEEKNKAALRDVLRLHLARPAVELDKMRNNQMLPTSLDDTKLRVNLYATVSCAGIPFLNGAITSATVQCARVEDANNKACGAVLHEVDRVLRPAEDSVMQMVEQRADLSVLRDIIKASSFAEKLSQPNSADFPAFTLLAPTNDAFEELKDAERVAKLKTDKGHADSFVQRHVLPSTLCCSGVGVSSWMFTHRVPSLKKDVAHKVRRDGLNRPHIGDAVVQQCDAIGSNGIMHVIDTPLIPPTVRQTAPQNNRRRTSNLEILLFGLK</sequence>
<feature type="region of interest" description="Disordered" evidence="1">
    <location>
        <begin position="89"/>
        <end position="149"/>
    </location>
</feature>
<reference evidence="4" key="1">
    <citation type="submission" date="2025-08" db="UniProtKB">
        <authorList>
            <consortium name="RefSeq"/>
        </authorList>
    </citation>
    <scope>IDENTIFICATION</scope>
    <source>
        <tissue evidence="4">Total insect</tissue>
    </source>
</reference>
<proteinExistence type="predicted"/>
<feature type="domain" description="FAS1" evidence="2">
    <location>
        <begin position="844"/>
        <end position="987"/>
    </location>
</feature>
<feature type="compositionally biased region" description="Basic and acidic residues" evidence="1">
    <location>
        <begin position="202"/>
        <end position="213"/>
    </location>
</feature>
<feature type="region of interest" description="Disordered" evidence="1">
    <location>
        <begin position="178"/>
        <end position="217"/>
    </location>
</feature>
<organism evidence="4">
    <name type="scientific">Thrips palmi</name>
    <name type="common">Melon thrips</name>
    <dbReference type="NCBI Taxonomy" id="161013"/>
    <lineage>
        <taxon>Eukaryota</taxon>
        <taxon>Metazoa</taxon>
        <taxon>Ecdysozoa</taxon>
        <taxon>Arthropoda</taxon>
        <taxon>Hexapoda</taxon>
        <taxon>Insecta</taxon>
        <taxon>Pterygota</taxon>
        <taxon>Neoptera</taxon>
        <taxon>Paraneoptera</taxon>
        <taxon>Thysanoptera</taxon>
        <taxon>Terebrantia</taxon>
        <taxon>Thripoidea</taxon>
        <taxon>Thripidae</taxon>
        <taxon>Thrips</taxon>
    </lineage>
</organism>
<dbReference type="InParanoid" id="A0A6P8YWI3"/>
<dbReference type="RefSeq" id="XP_034241895.1">
    <property type="nucleotide sequence ID" value="XM_034386004.1"/>
</dbReference>
<dbReference type="InterPro" id="IPR050904">
    <property type="entry name" value="Adhesion/Biosynth-related"/>
</dbReference>
<evidence type="ECO:0000256" key="1">
    <source>
        <dbReference type="SAM" id="MobiDB-lite"/>
    </source>
</evidence>
<dbReference type="SUPFAM" id="SSF82153">
    <property type="entry name" value="FAS1 domain"/>
    <property type="match status" value="4"/>
</dbReference>
<dbReference type="Gene3D" id="2.30.180.10">
    <property type="entry name" value="FAS1 domain"/>
    <property type="match status" value="3"/>
</dbReference>
<dbReference type="GeneID" id="117645685"/>
<protein>
    <submittedName>
        <fullName evidence="4">Uncharacterized protein LOC117645685 isoform X1</fullName>
    </submittedName>
</protein>
<dbReference type="InterPro" id="IPR000782">
    <property type="entry name" value="FAS1_domain"/>
</dbReference>
<dbReference type="GO" id="GO:0005615">
    <property type="term" value="C:extracellular space"/>
    <property type="evidence" value="ECO:0007669"/>
    <property type="project" value="TreeGrafter"/>
</dbReference>
<dbReference type="GO" id="GO:0050839">
    <property type="term" value="F:cell adhesion molecule binding"/>
    <property type="evidence" value="ECO:0007669"/>
    <property type="project" value="TreeGrafter"/>
</dbReference>
<dbReference type="PROSITE" id="PS50213">
    <property type="entry name" value="FAS1"/>
    <property type="match status" value="3"/>
</dbReference>
<dbReference type="GO" id="GO:0031012">
    <property type="term" value="C:extracellular matrix"/>
    <property type="evidence" value="ECO:0007669"/>
    <property type="project" value="TreeGrafter"/>
</dbReference>
<dbReference type="KEGG" id="tpal:117645685"/>
<dbReference type="FunCoup" id="A0A6P8YWI3">
    <property type="interactions" value="44"/>
</dbReference>
<dbReference type="OrthoDB" id="286301at2759"/>
<dbReference type="PANTHER" id="PTHR10900">
    <property type="entry name" value="PERIOSTIN-RELATED"/>
    <property type="match status" value="1"/>
</dbReference>
<evidence type="ECO:0000313" key="4">
    <source>
        <dbReference type="RefSeq" id="XP_034241895.1"/>
    </source>
</evidence>
<dbReference type="GO" id="GO:0007155">
    <property type="term" value="P:cell adhesion"/>
    <property type="evidence" value="ECO:0007669"/>
    <property type="project" value="TreeGrafter"/>
</dbReference>
<dbReference type="Pfam" id="PF02469">
    <property type="entry name" value="Fasciclin"/>
    <property type="match status" value="3"/>
</dbReference>
<evidence type="ECO:0000259" key="2">
    <source>
        <dbReference type="PROSITE" id="PS50213"/>
    </source>
</evidence>
<name>A0A6P8YWI3_THRPL</name>
<feature type="domain" description="FAS1" evidence="2">
    <location>
        <begin position="552"/>
        <end position="685"/>
    </location>
</feature>
<dbReference type="Proteomes" id="UP000515158">
    <property type="component" value="Unplaced"/>
</dbReference>
<dbReference type="InterPro" id="IPR036378">
    <property type="entry name" value="FAS1_dom_sf"/>
</dbReference>
<dbReference type="PANTHER" id="PTHR10900:SF114">
    <property type="entry name" value="FAS1 DOMAIN-CONTAINING PROTEIN"/>
    <property type="match status" value="1"/>
</dbReference>
<dbReference type="AlphaFoldDB" id="A0A6P8YWI3"/>
<gene>
    <name evidence="4" type="primary">LOC117645685</name>
</gene>
<feature type="compositionally biased region" description="Acidic residues" evidence="1">
    <location>
        <begin position="128"/>
        <end position="144"/>
    </location>
</feature>
<feature type="compositionally biased region" description="Basic and acidic residues" evidence="1">
    <location>
        <begin position="429"/>
        <end position="438"/>
    </location>
</feature>
<dbReference type="SMART" id="SM00554">
    <property type="entry name" value="FAS1"/>
    <property type="match status" value="4"/>
</dbReference>